<proteinExistence type="predicted"/>
<dbReference type="PANTHER" id="PTHR43406:SF1">
    <property type="entry name" value="TRYPTOPHAN SYNTHASE ALPHA CHAIN, CHLOROPLASTIC"/>
    <property type="match status" value="1"/>
</dbReference>
<evidence type="ECO:0000256" key="5">
    <source>
        <dbReference type="ARBA" id="ARBA00022822"/>
    </source>
</evidence>
<dbReference type="InterPro" id="IPR011060">
    <property type="entry name" value="RibuloseP-bd_barrel"/>
</dbReference>
<dbReference type="PANTHER" id="PTHR43406">
    <property type="entry name" value="TRYPTOPHAN SYNTHASE, ALPHA CHAIN"/>
    <property type="match status" value="1"/>
</dbReference>
<evidence type="ECO:0000256" key="3">
    <source>
        <dbReference type="ARBA" id="ARBA00012043"/>
    </source>
</evidence>
<dbReference type="GO" id="GO:0004834">
    <property type="term" value="F:tryptophan synthase activity"/>
    <property type="evidence" value="ECO:0007669"/>
    <property type="project" value="UniProtKB-EC"/>
</dbReference>
<dbReference type="EMBL" id="VSSQ01083434">
    <property type="protein sequence ID" value="MPN31762.1"/>
    <property type="molecule type" value="Genomic_DNA"/>
</dbReference>
<evidence type="ECO:0000256" key="6">
    <source>
        <dbReference type="ARBA" id="ARBA00023141"/>
    </source>
</evidence>
<dbReference type="CDD" id="cd04724">
    <property type="entry name" value="Tryptophan_synthase_alpha"/>
    <property type="match status" value="1"/>
</dbReference>
<organism evidence="9">
    <name type="scientific">bioreactor metagenome</name>
    <dbReference type="NCBI Taxonomy" id="1076179"/>
    <lineage>
        <taxon>unclassified sequences</taxon>
        <taxon>metagenomes</taxon>
        <taxon>ecological metagenomes</taxon>
    </lineage>
</organism>
<protein>
    <recommendedName>
        <fullName evidence="3">tryptophan synthase</fullName>
        <ecNumber evidence="3">4.2.1.20</ecNumber>
    </recommendedName>
</protein>
<dbReference type="GO" id="GO:0005829">
    <property type="term" value="C:cytosol"/>
    <property type="evidence" value="ECO:0007669"/>
    <property type="project" value="TreeGrafter"/>
</dbReference>
<keyword evidence="5" id="KW-0822">Tryptophan biosynthesis</keyword>
<evidence type="ECO:0000256" key="2">
    <source>
        <dbReference type="ARBA" id="ARBA00011270"/>
    </source>
</evidence>
<evidence type="ECO:0000256" key="1">
    <source>
        <dbReference type="ARBA" id="ARBA00004733"/>
    </source>
</evidence>
<comment type="pathway">
    <text evidence="1">Amino-acid biosynthesis; L-tryptophan biosynthesis; L-tryptophan from chorismate: step 5/5.</text>
</comment>
<reference evidence="9" key="1">
    <citation type="submission" date="2019-08" db="EMBL/GenBank/DDBJ databases">
        <authorList>
            <person name="Kucharzyk K."/>
            <person name="Murdoch R.W."/>
            <person name="Higgins S."/>
            <person name="Loffler F."/>
        </authorList>
    </citation>
    <scope>NUCLEOTIDE SEQUENCE</scope>
</reference>
<comment type="subunit">
    <text evidence="2">Tetramer of two alpha and two beta chains.</text>
</comment>
<dbReference type="EC" id="4.2.1.20" evidence="3"/>
<evidence type="ECO:0000256" key="4">
    <source>
        <dbReference type="ARBA" id="ARBA00022605"/>
    </source>
</evidence>
<dbReference type="Gene3D" id="3.20.20.70">
    <property type="entry name" value="Aldolase class I"/>
    <property type="match status" value="1"/>
</dbReference>
<dbReference type="InterPro" id="IPR002028">
    <property type="entry name" value="Trp_synthase_suA"/>
</dbReference>
<evidence type="ECO:0000256" key="8">
    <source>
        <dbReference type="ARBA" id="ARBA00049047"/>
    </source>
</evidence>
<comment type="catalytic activity">
    <reaction evidence="8">
        <text>(1S,2R)-1-C-(indol-3-yl)glycerol 3-phosphate + L-serine = D-glyceraldehyde 3-phosphate + L-tryptophan + H2O</text>
        <dbReference type="Rhea" id="RHEA:10532"/>
        <dbReference type="ChEBI" id="CHEBI:15377"/>
        <dbReference type="ChEBI" id="CHEBI:33384"/>
        <dbReference type="ChEBI" id="CHEBI:57912"/>
        <dbReference type="ChEBI" id="CHEBI:58866"/>
        <dbReference type="ChEBI" id="CHEBI:59776"/>
        <dbReference type="EC" id="4.2.1.20"/>
    </reaction>
</comment>
<sequence length="164" mass="17883">MTYLNPVYHYGKERFLIDASLAGLDGIIIPDLPYEERDEIAQACNDNQIVRINMVSPTSKDRIAEVASNSEGFLYCVSSMGVTGMRSAIDDTAQAMVASAKQATSTPCAVGFGIHTQHQARSIARFADGVIVGSSIVDLVARHGRNSVEEVRRYVRSMKEAIND</sequence>
<accession>A0A645H0D8</accession>
<gene>
    <name evidence="9" type="primary">trpA_25</name>
    <name evidence="9" type="ORF">SDC9_179237</name>
</gene>
<evidence type="ECO:0000313" key="9">
    <source>
        <dbReference type="EMBL" id="MPN31762.1"/>
    </source>
</evidence>
<keyword evidence="7 9" id="KW-0456">Lyase</keyword>
<dbReference type="Pfam" id="PF00290">
    <property type="entry name" value="Trp_syntA"/>
    <property type="match status" value="1"/>
</dbReference>
<dbReference type="UniPathway" id="UPA00035">
    <property type="reaction ID" value="UER00044"/>
</dbReference>
<dbReference type="AlphaFoldDB" id="A0A645H0D8"/>
<keyword evidence="4" id="KW-0028">Amino-acid biosynthesis</keyword>
<comment type="caution">
    <text evidence="9">The sequence shown here is derived from an EMBL/GenBank/DDBJ whole genome shotgun (WGS) entry which is preliminary data.</text>
</comment>
<dbReference type="SUPFAM" id="SSF51366">
    <property type="entry name" value="Ribulose-phoshate binding barrel"/>
    <property type="match status" value="1"/>
</dbReference>
<dbReference type="NCBIfam" id="TIGR00262">
    <property type="entry name" value="trpA"/>
    <property type="match status" value="1"/>
</dbReference>
<name>A0A645H0D8_9ZZZZ</name>
<dbReference type="InterPro" id="IPR013785">
    <property type="entry name" value="Aldolase_TIM"/>
</dbReference>
<evidence type="ECO:0000256" key="7">
    <source>
        <dbReference type="ARBA" id="ARBA00023239"/>
    </source>
</evidence>
<keyword evidence="6" id="KW-0057">Aromatic amino acid biosynthesis</keyword>